<dbReference type="EMBL" id="JAAIII010000001">
    <property type="protein sequence ID" value="NMM93311.1"/>
    <property type="molecule type" value="Genomic_DNA"/>
</dbReference>
<protein>
    <submittedName>
        <fullName evidence="1">Toxin-antitoxin system, antitoxin component</fullName>
    </submittedName>
</protein>
<gene>
    <name evidence="1" type="ORF">G1C95_0496</name>
</gene>
<dbReference type="Proteomes" id="UP000532194">
    <property type="component" value="Unassembled WGS sequence"/>
</dbReference>
<evidence type="ECO:0000313" key="2">
    <source>
        <dbReference type="Proteomes" id="UP000532194"/>
    </source>
</evidence>
<evidence type="ECO:0000313" key="1">
    <source>
        <dbReference type="EMBL" id="NMM93311.1"/>
    </source>
</evidence>
<proteinExistence type="predicted"/>
<dbReference type="RefSeq" id="WP_169171338.1">
    <property type="nucleotide sequence ID" value="NZ_JAAIII010000001.1"/>
</dbReference>
<accession>A0A7Y0EQ85</accession>
<comment type="caution">
    <text evidence="1">The sequence shown here is derived from an EMBL/GenBank/DDBJ whole genome shotgun (WGS) entry which is preliminary data.</text>
</comment>
<reference evidence="1 2" key="1">
    <citation type="submission" date="2020-02" db="EMBL/GenBank/DDBJ databases">
        <title>Characterization of phylogenetic diversity of novel bifidobacterial species isolated in Czech ZOOs.</title>
        <authorList>
            <person name="Lugli G.A."/>
            <person name="Vera N.B."/>
            <person name="Ventura M."/>
        </authorList>
    </citation>
    <scope>NUCLEOTIDE SEQUENCE [LARGE SCALE GENOMIC DNA]</scope>
    <source>
        <strain evidence="1 2">DSM 109957</strain>
    </source>
</reference>
<organism evidence="1 2">
    <name type="scientific">Bifidobacterium oedipodis</name>
    <dbReference type="NCBI Taxonomy" id="2675322"/>
    <lineage>
        <taxon>Bacteria</taxon>
        <taxon>Bacillati</taxon>
        <taxon>Actinomycetota</taxon>
        <taxon>Actinomycetes</taxon>
        <taxon>Bifidobacteriales</taxon>
        <taxon>Bifidobacteriaceae</taxon>
        <taxon>Bifidobacterium</taxon>
    </lineage>
</organism>
<name>A0A7Y0EQ85_9BIFI</name>
<keyword evidence="2" id="KW-1185">Reference proteome</keyword>
<dbReference type="AlphaFoldDB" id="A0A7Y0EQ85"/>
<sequence>MVFRTKNGTVVTDEMIEQWAENAEKGLYPGTPGTTVTRPQFGRPRLYAEPLASVTFRLREEDLQLADGWAKDRGVSRSIILRELVERGIRDVQCDMERSSSAIADGD</sequence>